<keyword evidence="2" id="KW-1185">Reference proteome</keyword>
<evidence type="ECO:0000313" key="1">
    <source>
        <dbReference type="EMBL" id="KIK77421.1"/>
    </source>
</evidence>
<reference evidence="2" key="2">
    <citation type="submission" date="2015-01" db="EMBL/GenBank/DDBJ databases">
        <title>Evolutionary Origins and Diversification of the Mycorrhizal Mutualists.</title>
        <authorList>
            <consortium name="DOE Joint Genome Institute"/>
            <consortium name="Mycorrhizal Genomics Consortium"/>
            <person name="Kohler A."/>
            <person name="Kuo A."/>
            <person name="Nagy L.G."/>
            <person name="Floudas D."/>
            <person name="Copeland A."/>
            <person name="Barry K.W."/>
            <person name="Cichocki N."/>
            <person name="Veneault-Fourrey C."/>
            <person name="LaButti K."/>
            <person name="Lindquist E.A."/>
            <person name="Lipzen A."/>
            <person name="Lundell T."/>
            <person name="Morin E."/>
            <person name="Murat C."/>
            <person name="Riley R."/>
            <person name="Ohm R."/>
            <person name="Sun H."/>
            <person name="Tunlid A."/>
            <person name="Henrissat B."/>
            <person name="Grigoriev I.V."/>
            <person name="Hibbett D.S."/>
            <person name="Martin F."/>
        </authorList>
    </citation>
    <scope>NUCLEOTIDE SEQUENCE [LARGE SCALE GENOMIC DNA]</scope>
    <source>
        <strain evidence="2">Ve08.2h10</strain>
    </source>
</reference>
<sequence>MICPHLRSQLYLPQSAPSAPKKAAKQVAFETAAACLHMLALTITGDADNLAKERDMWSNEWNVAMDVMAGANAAALTNGLVLQLPAAIIPSIWEADDNFRQIVLDSVAQKEVADCLEAEARAQAGSPMAEDLAPIEPAHVTPAPSVSLQATTWSQMEVVVPKGKGKKHSHQDLRADEAAPFPPAGMVIHPDPCTKCMGGTVPYHRLPGHTC</sequence>
<accession>A0A0D0D1J1</accession>
<name>A0A0D0D1J1_9AGAM</name>
<protein>
    <submittedName>
        <fullName evidence="1">Uncharacterized protein</fullName>
    </submittedName>
</protein>
<dbReference type="Proteomes" id="UP000054538">
    <property type="component" value="Unassembled WGS sequence"/>
</dbReference>
<dbReference type="InParanoid" id="A0A0D0D1J1"/>
<reference evidence="1 2" key="1">
    <citation type="submission" date="2014-04" db="EMBL/GenBank/DDBJ databases">
        <authorList>
            <consortium name="DOE Joint Genome Institute"/>
            <person name="Kuo A."/>
            <person name="Kohler A."/>
            <person name="Jargeat P."/>
            <person name="Nagy L.G."/>
            <person name="Floudas D."/>
            <person name="Copeland A."/>
            <person name="Barry K.W."/>
            <person name="Cichocki N."/>
            <person name="Veneault-Fourrey C."/>
            <person name="LaButti K."/>
            <person name="Lindquist E.A."/>
            <person name="Lipzen A."/>
            <person name="Lundell T."/>
            <person name="Morin E."/>
            <person name="Murat C."/>
            <person name="Sun H."/>
            <person name="Tunlid A."/>
            <person name="Henrissat B."/>
            <person name="Grigoriev I.V."/>
            <person name="Hibbett D.S."/>
            <person name="Martin F."/>
            <person name="Nordberg H.P."/>
            <person name="Cantor M.N."/>
            <person name="Hua S.X."/>
        </authorList>
    </citation>
    <scope>NUCLEOTIDE SEQUENCE [LARGE SCALE GENOMIC DNA]</scope>
    <source>
        <strain evidence="1 2">Ve08.2h10</strain>
    </source>
</reference>
<dbReference type="EMBL" id="KN826995">
    <property type="protein sequence ID" value="KIK77421.1"/>
    <property type="molecule type" value="Genomic_DNA"/>
</dbReference>
<gene>
    <name evidence="1" type="ORF">PAXRUDRAFT_17510</name>
</gene>
<organism evidence="1 2">
    <name type="scientific">Paxillus rubicundulus Ve08.2h10</name>
    <dbReference type="NCBI Taxonomy" id="930991"/>
    <lineage>
        <taxon>Eukaryota</taxon>
        <taxon>Fungi</taxon>
        <taxon>Dikarya</taxon>
        <taxon>Basidiomycota</taxon>
        <taxon>Agaricomycotina</taxon>
        <taxon>Agaricomycetes</taxon>
        <taxon>Agaricomycetidae</taxon>
        <taxon>Boletales</taxon>
        <taxon>Paxilineae</taxon>
        <taxon>Paxillaceae</taxon>
        <taxon>Paxillus</taxon>
    </lineage>
</organism>
<dbReference type="HOGENOM" id="CLU_075362_0_0_1"/>
<dbReference type="AlphaFoldDB" id="A0A0D0D1J1"/>
<proteinExistence type="predicted"/>
<evidence type="ECO:0000313" key="2">
    <source>
        <dbReference type="Proteomes" id="UP000054538"/>
    </source>
</evidence>